<comment type="caution">
    <text evidence="2">The sequence shown here is derived from an EMBL/GenBank/DDBJ whole genome shotgun (WGS) entry which is preliminary data.</text>
</comment>
<keyword evidence="3" id="KW-1185">Reference proteome</keyword>
<feature type="compositionally biased region" description="Basic residues" evidence="1">
    <location>
        <begin position="86"/>
        <end position="96"/>
    </location>
</feature>
<feature type="region of interest" description="Disordered" evidence="1">
    <location>
        <begin position="318"/>
        <end position="341"/>
    </location>
</feature>
<dbReference type="EMBL" id="JBBPHU010000014">
    <property type="protein sequence ID" value="KAK7510503.1"/>
    <property type="molecule type" value="Genomic_DNA"/>
</dbReference>
<reference evidence="2 3" key="1">
    <citation type="submission" date="2024-04" db="EMBL/GenBank/DDBJ databases">
        <title>Phyllosticta paracitricarpa is synonymous to the EU quarantine fungus P. citricarpa based on phylogenomic analyses.</title>
        <authorList>
            <consortium name="Lawrence Berkeley National Laboratory"/>
            <person name="Van Ingen-Buijs V.A."/>
            <person name="Van Westerhoven A.C."/>
            <person name="Haridas S."/>
            <person name="Skiadas P."/>
            <person name="Martin F."/>
            <person name="Groenewald J.Z."/>
            <person name="Crous P.W."/>
            <person name="Seidl M.F."/>
        </authorList>
    </citation>
    <scope>NUCLEOTIDE SEQUENCE [LARGE SCALE GENOMIC DNA]</scope>
    <source>
        <strain evidence="2 3">CBS 123371</strain>
    </source>
</reference>
<gene>
    <name evidence="2" type="ORF">IWZ03DRAFT_363511</name>
</gene>
<protein>
    <submittedName>
        <fullName evidence="2">Uncharacterized protein</fullName>
    </submittedName>
</protein>
<name>A0ABR1K9P9_9PEZI</name>
<evidence type="ECO:0000313" key="2">
    <source>
        <dbReference type="EMBL" id="KAK7510503.1"/>
    </source>
</evidence>
<feature type="compositionally biased region" description="Low complexity" evidence="1">
    <location>
        <begin position="262"/>
        <end position="282"/>
    </location>
</feature>
<organism evidence="2 3">
    <name type="scientific">Phyllosticta citriasiana</name>
    <dbReference type="NCBI Taxonomy" id="595635"/>
    <lineage>
        <taxon>Eukaryota</taxon>
        <taxon>Fungi</taxon>
        <taxon>Dikarya</taxon>
        <taxon>Ascomycota</taxon>
        <taxon>Pezizomycotina</taxon>
        <taxon>Dothideomycetes</taxon>
        <taxon>Dothideomycetes incertae sedis</taxon>
        <taxon>Botryosphaeriales</taxon>
        <taxon>Phyllostictaceae</taxon>
        <taxon>Phyllosticta</taxon>
    </lineage>
</organism>
<proteinExistence type="predicted"/>
<accession>A0ABR1K9P9</accession>
<dbReference type="Proteomes" id="UP001363622">
    <property type="component" value="Unassembled WGS sequence"/>
</dbReference>
<feature type="compositionally biased region" description="Low complexity" evidence="1">
    <location>
        <begin position="321"/>
        <end position="335"/>
    </location>
</feature>
<feature type="compositionally biased region" description="Low complexity" evidence="1">
    <location>
        <begin position="37"/>
        <end position="48"/>
    </location>
</feature>
<feature type="region of interest" description="Disordered" evidence="1">
    <location>
        <begin position="28"/>
        <end position="58"/>
    </location>
</feature>
<sequence length="367" mass="38987">MANDLPSVLGFTMPAELEGNSAMAGIDFGARGRQIYQSPQQQQPPTTQHEGPAQRLPMKVERRQETPFRWPADDVKAGECSYVKSRRGYKGPRKRNALGEPVQHQPAGPAATESRDMTNLEPEHAFPAFAEAADSPETSSIFSVSVEDSAALAFSKARAYFANFAAAHPFLPPWPLLYLHKHTPFLTCGTVMAAVAHLAQWALVARNEPDAALDELIKIQVGSLRGLAAVWPLAARAVGHVRGVAGELWRVKGEVRRLWAQGQLHQQQQQQQQQQHGQNDSGALGGGSGSGDVGGVGNVGGLLELGPGAANLAVGGGGGMAQIQQPQQQQQQAVEVQDEPEGEEIMRLIEDAVTAAGQTQGIGAASG</sequence>
<evidence type="ECO:0000256" key="1">
    <source>
        <dbReference type="SAM" id="MobiDB-lite"/>
    </source>
</evidence>
<feature type="region of interest" description="Disordered" evidence="1">
    <location>
        <begin position="262"/>
        <end position="290"/>
    </location>
</feature>
<feature type="region of interest" description="Disordered" evidence="1">
    <location>
        <begin position="86"/>
        <end position="114"/>
    </location>
</feature>
<evidence type="ECO:0000313" key="3">
    <source>
        <dbReference type="Proteomes" id="UP001363622"/>
    </source>
</evidence>